<keyword evidence="6" id="KW-0472">Membrane</keyword>
<accession>A0A8H5M6N6</accession>
<dbReference type="Pfam" id="PF03169">
    <property type="entry name" value="OPT"/>
    <property type="match status" value="1"/>
</dbReference>
<dbReference type="Proteomes" id="UP000565441">
    <property type="component" value="Unassembled WGS sequence"/>
</dbReference>
<keyword evidence="7" id="KW-0732">Signal</keyword>
<comment type="similarity">
    <text evidence="2">Belongs to the oligopeptide OPT transporter family.</text>
</comment>
<feature type="chain" id="PRO_5034643699" description="Secreted protein" evidence="7">
    <location>
        <begin position="28"/>
        <end position="65"/>
    </location>
</feature>
<proteinExistence type="inferred from homology"/>
<evidence type="ECO:0000256" key="2">
    <source>
        <dbReference type="ARBA" id="ARBA00008807"/>
    </source>
</evidence>
<keyword evidence="4" id="KW-0812">Transmembrane</keyword>
<dbReference type="InterPro" id="IPR004813">
    <property type="entry name" value="OPT"/>
</dbReference>
<evidence type="ECO:0000256" key="5">
    <source>
        <dbReference type="ARBA" id="ARBA00022989"/>
    </source>
</evidence>
<evidence type="ECO:0000256" key="7">
    <source>
        <dbReference type="SAM" id="SignalP"/>
    </source>
</evidence>
<evidence type="ECO:0000256" key="1">
    <source>
        <dbReference type="ARBA" id="ARBA00004141"/>
    </source>
</evidence>
<keyword evidence="9" id="KW-1185">Reference proteome</keyword>
<comment type="subcellular location">
    <subcellularLocation>
        <location evidence="1">Membrane</location>
        <topology evidence="1">Multi-pass membrane protein</topology>
    </subcellularLocation>
</comment>
<evidence type="ECO:0000313" key="9">
    <source>
        <dbReference type="Proteomes" id="UP000565441"/>
    </source>
</evidence>
<dbReference type="OrthoDB" id="3027122at2759"/>
<dbReference type="GO" id="GO:0035673">
    <property type="term" value="F:oligopeptide transmembrane transporter activity"/>
    <property type="evidence" value="ECO:0007669"/>
    <property type="project" value="InterPro"/>
</dbReference>
<comment type="caution">
    <text evidence="8">The sequence shown here is derived from an EMBL/GenBank/DDBJ whole genome shotgun (WGS) entry which is preliminary data.</text>
</comment>
<evidence type="ECO:0000313" key="8">
    <source>
        <dbReference type="EMBL" id="KAF5382659.1"/>
    </source>
</evidence>
<evidence type="ECO:0000256" key="4">
    <source>
        <dbReference type="ARBA" id="ARBA00022692"/>
    </source>
</evidence>
<dbReference type="AlphaFoldDB" id="A0A8H5M6N6"/>
<dbReference type="GO" id="GO:0016020">
    <property type="term" value="C:membrane"/>
    <property type="evidence" value="ECO:0007669"/>
    <property type="project" value="UniProtKB-SubCell"/>
</dbReference>
<keyword evidence="5" id="KW-1133">Transmembrane helix</keyword>
<sequence>MGHTENNLKAILALLLGFIFSFIGVQSSGHTDVNPVSTVAKVSQLIFGGIAKASGLAEGPARTPT</sequence>
<evidence type="ECO:0000256" key="3">
    <source>
        <dbReference type="ARBA" id="ARBA00022448"/>
    </source>
</evidence>
<dbReference type="EMBL" id="JAACJP010000008">
    <property type="protein sequence ID" value="KAF5382659.1"/>
    <property type="molecule type" value="Genomic_DNA"/>
</dbReference>
<feature type="signal peptide" evidence="7">
    <location>
        <begin position="1"/>
        <end position="27"/>
    </location>
</feature>
<organism evidence="8 9">
    <name type="scientific">Tricholomella constricta</name>
    <dbReference type="NCBI Taxonomy" id="117010"/>
    <lineage>
        <taxon>Eukaryota</taxon>
        <taxon>Fungi</taxon>
        <taxon>Dikarya</taxon>
        <taxon>Basidiomycota</taxon>
        <taxon>Agaricomycotina</taxon>
        <taxon>Agaricomycetes</taxon>
        <taxon>Agaricomycetidae</taxon>
        <taxon>Agaricales</taxon>
        <taxon>Tricholomatineae</taxon>
        <taxon>Lyophyllaceae</taxon>
        <taxon>Tricholomella</taxon>
    </lineage>
</organism>
<evidence type="ECO:0008006" key="10">
    <source>
        <dbReference type="Google" id="ProtNLM"/>
    </source>
</evidence>
<protein>
    <recommendedName>
        <fullName evidence="10">Secreted protein</fullName>
    </recommendedName>
</protein>
<evidence type="ECO:0000256" key="6">
    <source>
        <dbReference type="ARBA" id="ARBA00023136"/>
    </source>
</evidence>
<reference evidence="8 9" key="1">
    <citation type="journal article" date="2020" name="ISME J.">
        <title>Uncovering the hidden diversity of litter-decomposition mechanisms in mushroom-forming fungi.</title>
        <authorList>
            <person name="Floudas D."/>
            <person name="Bentzer J."/>
            <person name="Ahren D."/>
            <person name="Johansson T."/>
            <person name="Persson P."/>
            <person name="Tunlid A."/>
        </authorList>
    </citation>
    <scope>NUCLEOTIDE SEQUENCE [LARGE SCALE GENOMIC DNA]</scope>
    <source>
        <strain evidence="8 9">CBS 661.87</strain>
    </source>
</reference>
<gene>
    <name evidence="8" type="ORF">D9615_003036</name>
</gene>
<name>A0A8H5M6N6_9AGAR</name>
<keyword evidence="3" id="KW-0813">Transport</keyword>